<organism evidence="1 2">
    <name type="scientific">Diploptera punctata</name>
    <name type="common">Pacific beetle cockroach</name>
    <dbReference type="NCBI Taxonomy" id="6984"/>
    <lineage>
        <taxon>Eukaryota</taxon>
        <taxon>Metazoa</taxon>
        <taxon>Ecdysozoa</taxon>
        <taxon>Arthropoda</taxon>
        <taxon>Hexapoda</taxon>
        <taxon>Insecta</taxon>
        <taxon>Pterygota</taxon>
        <taxon>Neoptera</taxon>
        <taxon>Polyneoptera</taxon>
        <taxon>Dictyoptera</taxon>
        <taxon>Blattodea</taxon>
        <taxon>Blaberoidea</taxon>
        <taxon>Blaberidae</taxon>
        <taxon>Diplopterinae</taxon>
        <taxon>Diploptera</taxon>
    </lineage>
</organism>
<keyword evidence="2" id="KW-1185">Reference proteome</keyword>
<proteinExistence type="predicted"/>
<dbReference type="Proteomes" id="UP001233999">
    <property type="component" value="Unassembled WGS sequence"/>
</dbReference>
<dbReference type="AlphaFoldDB" id="A0AAD7ZA39"/>
<sequence>SVSSLIIKTAVWSWFVRNLKVNGSINRRLRKLKHRNKKIKSLPKSFKVHRREIKPSRKQNNGKSLQKLLRNQALETLYDGVSSTERELRAKLNRRFK</sequence>
<name>A0AAD7ZA39_DIPPU</name>
<comment type="caution">
    <text evidence="1">The sequence shown here is derived from an EMBL/GenBank/DDBJ whole genome shotgun (WGS) entry which is preliminary data.</text>
</comment>
<dbReference type="EMBL" id="JASPKZ010009692">
    <property type="protein sequence ID" value="KAJ9576547.1"/>
    <property type="molecule type" value="Genomic_DNA"/>
</dbReference>
<evidence type="ECO:0000313" key="2">
    <source>
        <dbReference type="Proteomes" id="UP001233999"/>
    </source>
</evidence>
<protein>
    <submittedName>
        <fullName evidence="1">Uncharacterized protein</fullName>
    </submittedName>
</protein>
<accession>A0AAD7ZA39</accession>
<reference evidence="1" key="2">
    <citation type="submission" date="2023-05" db="EMBL/GenBank/DDBJ databases">
        <authorList>
            <person name="Fouks B."/>
        </authorList>
    </citation>
    <scope>NUCLEOTIDE SEQUENCE</scope>
    <source>
        <strain evidence="1">Stay&amp;Tobe</strain>
        <tissue evidence="1">Testes</tissue>
    </source>
</reference>
<feature type="non-terminal residue" evidence="1">
    <location>
        <position position="1"/>
    </location>
</feature>
<reference evidence="1" key="1">
    <citation type="journal article" date="2023" name="IScience">
        <title>Live-bearing cockroach genome reveals convergent evolutionary mechanisms linked to viviparity in insects and beyond.</title>
        <authorList>
            <person name="Fouks B."/>
            <person name="Harrison M.C."/>
            <person name="Mikhailova A.A."/>
            <person name="Marchal E."/>
            <person name="English S."/>
            <person name="Carruthers M."/>
            <person name="Jennings E.C."/>
            <person name="Chiamaka E.L."/>
            <person name="Frigard R.A."/>
            <person name="Pippel M."/>
            <person name="Attardo G.M."/>
            <person name="Benoit J.B."/>
            <person name="Bornberg-Bauer E."/>
            <person name="Tobe S.S."/>
        </authorList>
    </citation>
    <scope>NUCLEOTIDE SEQUENCE</scope>
    <source>
        <strain evidence="1">Stay&amp;Tobe</strain>
    </source>
</reference>
<feature type="non-terminal residue" evidence="1">
    <location>
        <position position="97"/>
    </location>
</feature>
<gene>
    <name evidence="1" type="ORF">L9F63_025556</name>
</gene>
<evidence type="ECO:0000313" key="1">
    <source>
        <dbReference type="EMBL" id="KAJ9576547.1"/>
    </source>
</evidence>